<keyword evidence="1" id="KW-0202">Cytokine</keyword>
<dbReference type="InterPro" id="IPR036048">
    <property type="entry name" value="Interleukin_8-like_sf"/>
</dbReference>
<sequence length="59" mass="6691">WLFILPVWLGCLVLPMLWLCLLVSAKSKCCGEFSNVKIPVKLVTSYYRTSSNCARRAIV</sequence>
<dbReference type="Ensembl" id="ENSCCRT00015045139.1">
    <property type="protein sequence ID" value="ENSCCRP00015043665.1"/>
    <property type="gene ID" value="ENSCCRG00015018105.1"/>
</dbReference>
<evidence type="ECO:0000256" key="1">
    <source>
        <dbReference type="ARBA" id="ARBA00022514"/>
    </source>
</evidence>
<feature type="signal peptide" evidence="2">
    <location>
        <begin position="1"/>
        <end position="25"/>
    </location>
</feature>
<organism evidence="4 5">
    <name type="scientific">Cyprinus carpio</name>
    <name type="common">Common carp</name>
    <dbReference type="NCBI Taxonomy" id="7962"/>
    <lineage>
        <taxon>Eukaryota</taxon>
        <taxon>Metazoa</taxon>
        <taxon>Chordata</taxon>
        <taxon>Craniata</taxon>
        <taxon>Vertebrata</taxon>
        <taxon>Euteleostomi</taxon>
        <taxon>Actinopterygii</taxon>
        <taxon>Neopterygii</taxon>
        <taxon>Teleostei</taxon>
        <taxon>Ostariophysi</taxon>
        <taxon>Cypriniformes</taxon>
        <taxon>Cyprinidae</taxon>
        <taxon>Cyprininae</taxon>
        <taxon>Cyprinus</taxon>
    </lineage>
</organism>
<feature type="chain" id="PRO_5034512764" description="Chemokine interleukin-8-like domain-containing protein" evidence="2">
    <location>
        <begin position="26"/>
        <end position="59"/>
    </location>
</feature>
<keyword evidence="2" id="KW-0732">Signal</keyword>
<name>A0A8C1UXJ3_CYPCA</name>
<evidence type="ECO:0000259" key="3">
    <source>
        <dbReference type="Pfam" id="PF00048"/>
    </source>
</evidence>
<dbReference type="Proteomes" id="UP000694700">
    <property type="component" value="Unplaced"/>
</dbReference>
<dbReference type="Pfam" id="PF00048">
    <property type="entry name" value="IL8"/>
    <property type="match status" value="1"/>
</dbReference>
<dbReference type="Gene3D" id="2.40.50.40">
    <property type="match status" value="1"/>
</dbReference>
<dbReference type="InterPro" id="IPR001811">
    <property type="entry name" value="Chemokine_IL8-like_dom"/>
</dbReference>
<dbReference type="GO" id="GO:0006955">
    <property type="term" value="P:immune response"/>
    <property type="evidence" value="ECO:0007669"/>
    <property type="project" value="InterPro"/>
</dbReference>
<reference evidence="4" key="1">
    <citation type="submission" date="2025-08" db="UniProtKB">
        <authorList>
            <consortium name="Ensembl"/>
        </authorList>
    </citation>
    <scope>IDENTIFICATION</scope>
</reference>
<protein>
    <recommendedName>
        <fullName evidence="3">Chemokine interleukin-8-like domain-containing protein</fullName>
    </recommendedName>
</protein>
<evidence type="ECO:0000313" key="5">
    <source>
        <dbReference type="Proteomes" id="UP000694700"/>
    </source>
</evidence>
<dbReference type="AlphaFoldDB" id="A0A8C1UXJ3"/>
<dbReference type="GO" id="GO:0008009">
    <property type="term" value="F:chemokine activity"/>
    <property type="evidence" value="ECO:0007669"/>
    <property type="project" value="InterPro"/>
</dbReference>
<dbReference type="GO" id="GO:0005615">
    <property type="term" value="C:extracellular space"/>
    <property type="evidence" value="ECO:0007669"/>
    <property type="project" value="UniProtKB-KW"/>
</dbReference>
<proteinExistence type="predicted"/>
<feature type="domain" description="Chemokine interleukin-8-like" evidence="3">
    <location>
        <begin position="27"/>
        <end position="59"/>
    </location>
</feature>
<accession>A0A8C1UXJ3</accession>
<dbReference type="SUPFAM" id="SSF54117">
    <property type="entry name" value="Interleukin 8-like chemokines"/>
    <property type="match status" value="1"/>
</dbReference>
<evidence type="ECO:0000256" key="2">
    <source>
        <dbReference type="SAM" id="SignalP"/>
    </source>
</evidence>
<evidence type="ECO:0000313" key="4">
    <source>
        <dbReference type="Ensembl" id="ENSCCRP00015043665.1"/>
    </source>
</evidence>